<proteinExistence type="inferred from homology"/>
<dbReference type="Proteomes" id="UP000770785">
    <property type="component" value="Unassembled WGS sequence"/>
</dbReference>
<dbReference type="Pfam" id="PF00004">
    <property type="entry name" value="AAA"/>
    <property type="match status" value="1"/>
</dbReference>
<evidence type="ECO:0000256" key="1">
    <source>
        <dbReference type="ARBA" id="ARBA00006914"/>
    </source>
</evidence>
<protein>
    <recommendedName>
        <fullName evidence="4">AAA+ ATPase domain-containing protein</fullName>
    </recommendedName>
</protein>
<dbReference type="InterPro" id="IPR050221">
    <property type="entry name" value="26S_Proteasome_ATPase"/>
</dbReference>
<dbReference type="InterPro" id="IPR027417">
    <property type="entry name" value="P-loop_NTPase"/>
</dbReference>
<comment type="similarity">
    <text evidence="1">Belongs to the AAA ATPase family.</text>
</comment>
<evidence type="ECO:0000259" key="4">
    <source>
        <dbReference type="SMART" id="SM00382"/>
    </source>
</evidence>
<dbReference type="CDD" id="cd19481">
    <property type="entry name" value="RecA-like_protease"/>
    <property type="match status" value="1"/>
</dbReference>
<dbReference type="SMART" id="SM00382">
    <property type="entry name" value="AAA"/>
    <property type="match status" value="1"/>
</dbReference>
<evidence type="ECO:0000256" key="3">
    <source>
        <dbReference type="ARBA" id="ARBA00022840"/>
    </source>
</evidence>
<organism evidence="5 6">
    <name type="scientific">Neolewinella antarctica</name>
    <dbReference type="NCBI Taxonomy" id="442734"/>
    <lineage>
        <taxon>Bacteria</taxon>
        <taxon>Pseudomonadati</taxon>
        <taxon>Bacteroidota</taxon>
        <taxon>Saprospiria</taxon>
        <taxon>Saprospirales</taxon>
        <taxon>Lewinellaceae</taxon>
        <taxon>Neolewinella</taxon>
    </lineage>
</organism>
<evidence type="ECO:0000256" key="2">
    <source>
        <dbReference type="ARBA" id="ARBA00022741"/>
    </source>
</evidence>
<keyword evidence="3" id="KW-0067">ATP-binding</keyword>
<accession>A0ABX0X622</accession>
<evidence type="ECO:0000313" key="6">
    <source>
        <dbReference type="Proteomes" id="UP000770785"/>
    </source>
</evidence>
<dbReference type="EMBL" id="JAATJH010000001">
    <property type="protein sequence ID" value="NJC24661.1"/>
    <property type="molecule type" value="Genomic_DNA"/>
</dbReference>
<gene>
    <name evidence="5" type="ORF">GGR27_000142</name>
</gene>
<feature type="domain" description="AAA+ ATPase" evidence="4">
    <location>
        <begin position="240"/>
        <end position="372"/>
    </location>
</feature>
<sequence>MTKLITYIPAVELALDYLFAVLEHQMVPNEVPRPARPEFVDDGSPFARFIEIFKPTAAELLALCLALSPHLRPGALDAIVRQHLPDGGEMPAFGGVRGQSYRGILPTGQTLLFLLSSRPGGALGPLSGLAGASRVLKLLRIGSRLVNAKLLSLEPPPRGEPVLSGKLVVNEAWLGELLDVGEAIPACGPDFPAEVLRPVLGWPDIVLPPTTAGELERLRRHLGQFERLSRLPGLGKYLRPGYRGLFHGPPGTGKTLVAGLLGEELGRPVLRVDLSGIVSKYIGETEKHLASLFDRAADRRWILFFDEADALFGKRSETKESKDRYANQEISYLLQRVESFPGIVLLATNFRENLDAAFSRRFEAIVAFQPPGAAERLRLYEAMWPTAVGVDPETNLAEVAGRYALSGGQVAGALRFATAEWLADGGTGPIMHADLLAGVAGEFGKVGWMFKG</sequence>
<keyword evidence="2" id="KW-0547">Nucleotide-binding</keyword>
<dbReference type="InterPro" id="IPR003959">
    <property type="entry name" value="ATPase_AAA_core"/>
</dbReference>
<reference evidence="5 6" key="1">
    <citation type="submission" date="2020-03" db="EMBL/GenBank/DDBJ databases">
        <title>Genomic Encyclopedia of Type Strains, Phase IV (KMG-IV): sequencing the most valuable type-strain genomes for metagenomic binning, comparative biology and taxonomic classification.</title>
        <authorList>
            <person name="Goeker M."/>
        </authorList>
    </citation>
    <scope>NUCLEOTIDE SEQUENCE [LARGE SCALE GENOMIC DNA]</scope>
    <source>
        <strain evidence="5 6">DSM 105096</strain>
    </source>
</reference>
<dbReference type="InterPro" id="IPR003593">
    <property type="entry name" value="AAA+_ATPase"/>
</dbReference>
<dbReference type="RefSeq" id="WP_168035478.1">
    <property type="nucleotide sequence ID" value="NZ_JAATJH010000001.1"/>
</dbReference>
<name>A0ABX0X622_9BACT</name>
<keyword evidence="6" id="KW-1185">Reference proteome</keyword>
<dbReference type="PANTHER" id="PTHR23073">
    <property type="entry name" value="26S PROTEASOME REGULATORY SUBUNIT"/>
    <property type="match status" value="1"/>
</dbReference>
<dbReference type="Gene3D" id="3.40.50.300">
    <property type="entry name" value="P-loop containing nucleotide triphosphate hydrolases"/>
    <property type="match status" value="1"/>
</dbReference>
<dbReference type="SUPFAM" id="SSF52540">
    <property type="entry name" value="P-loop containing nucleoside triphosphate hydrolases"/>
    <property type="match status" value="1"/>
</dbReference>
<evidence type="ECO:0000313" key="5">
    <source>
        <dbReference type="EMBL" id="NJC24661.1"/>
    </source>
</evidence>
<comment type="caution">
    <text evidence="5">The sequence shown here is derived from an EMBL/GenBank/DDBJ whole genome shotgun (WGS) entry which is preliminary data.</text>
</comment>